<feature type="region of interest" description="Disordered" evidence="1">
    <location>
        <begin position="150"/>
        <end position="169"/>
    </location>
</feature>
<feature type="compositionally biased region" description="Polar residues" evidence="1">
    <location>
        <begin position="150"/>
        <end position="164"/>
    </location>
</feature>
<comment type="caution">
    <text evidence="2">The sequence shown here is derived from an EMBL/GenBank/DDBJ whole genome shotgun (WGS) entry which is preliminary data.</text>
</comment>
<name>A0AAD7G605_MYCRO</name>
<dbReference type="EMBL" id="JARKIE010000184">
    <property type="protein sequence ID" value="KAJ7669774.1"/>
    <property type="molecule type" value="Genomic_DNA"/>
</dbReference>
<protein>
    <submittedName>
        <fullName evidence="2">Uncharacterized protein</fullName>
    </submittedName>
</protein>
<keyword evidence="3" id="KW-1185">Reference proteome</keyword>
<accession>A0AAD7G605</accession>
<reference evidence="2" key="1">
    <citation type="submission" date="2023-03" db="EMBL/GenBank/DDBJ databases">
        <title>Massive genome expansion in bonnet fungi (Mycena s.s.) driven by repeated elements and novel gene families across ecological guilds.</title>
        <authorList>
            <consortium name="Lawrence Berkeley National Laboratory"/>
            <person name="Harder C.B."/>
            <person name="Miyauchi S."/>
            <person name="Viragh M."/>
            <person name="Kuo A."/>
            <person name="Thoen E."/>
            <person name="Andreopoulos B."/>
            <person name="Lu D."/>
            <person name="Skrede I."/>
            <person name="Drula E."/>
            <person name="Henrissat B."/>
            <person name="Morin E."/>
            <person name="Kohler A."/>
            <person name="Barry K."/>
            <person name="LaButti K."/>
            <person name="Morin E."/>
            <person name="Salamov A."/>
            <person name="Lipzen A."/>
            <person name="Mereny Z."/>
            <person name="Hegedus B."/>
            <person name="Baldrian P."/>
            <person name="Stursova M."/>
            <person name="Weitz H."/>
            <person name="Taylor A."/>
            <person name="Grigoriev I.V."/>
            <person name="Nagy L.G."/>
            <person name="Martin F."/>
            <person name="Kauserud H."/>
        </authorList>
    </citation>
    <scope>NUCLEOTIDE SEQUENCE</scope>
    <source>
        <strain evidence="2">CBHHK067</strain>
    </source>
</reference>
<evidence type="ECO:0000313" key="3">
    <source>
        <dbReference type="Proteomes" id="UP001221757"/>
    </source>
</evidence>
<sequence length="393" mass="42322">MLLSPVMFSPSALSAHSMDRSPVFDPISSFPDTSPAFFSPQVSFNGAREHTDAFTRQVVRVAPICIPSCTPLISKTQATTPDELQWKNAGLGLGLGLTGAGGVQSTYVLSERAQIIHAAAQTQPKSALTTHASELWDAVTEFLDTAYTLHSPSSSPRISENNAVPPTAAARPISPKVFLTVPDSTPEPSMLGVDALSPPPQVLALTPMAFSPTTSPLLLSPTSTAASPDSPQRSFMFSPPPRASLRFRVSSQRRSRTFTAALLQVAPAPIPSPNTNSKPKISPSTKPRVSFAVELRVRSPNAARPAWFAREEAERLETTSRDGGSERTPWDCRRLRCIAREAEILMRGGEEEEELAEEIVDQVAREILETEHAGHIVEEIAQEILSSKDGAVA</sequence>
<evidence type="ECO:0000313" key="2">
    <source>
        <dbReference type="EMBL" id="KAJ7669774.1"/>
    </source>
</evidence>
<feature type="region of interest" description="Disordered" evidence="1">
    <location>
        <begin position="267"/>
        <end position="286"/>
    </location>
</feature>
<gene>
    <name evidence="2" type="ORF">B0H17DRAFT_1183815</name>
</gene>
<dbReference type="Proteomes" id="UP001221757">
    <property type="component" value="Unassembled WGS sequence"/>
</dbReference>
<feature type="compositionally biased region" description="Low complexity" evidence="1">
    <location>
        <begin position="221"/>
        <end position="231"/>
    </location>
</feature>
<feature type="region of interest" description="Disordered" evidence="1">
    <location>
        <begin position="221"/>
        <end position="242"/>
    </location>
</feature>
<dbReference type="AlphaFoldDB" id="A0AAD7G605"/>
<organism evidence="2 3">
    <name type="scientific">Mycena rosella</name>
    <name type="common">Pink bonnet</name>
    <name type="synonym">Agaricus rosellus</name>
    <dbReference type="NCBI Taxonomy" id="1033263"/>
    <lineage>
        <taxon>Eukaryota</taxon>
        <taxon>Fungi</taxon>
        <taxon>Dikarya</taxon>
        <taxon>Basidiomycota</taxon>
        <taxon>Agaricomycotina</taxon>
        <taxon>Agaricomycetes</taxon>
        <taxon>Agaricomycetidae</taxon>
        <taxon>Agaricales</taxon>
        <taxon>Marasmiineae</taxon>
        <taxon>Mycenaceae</taxon>
        <taxon>Mycena</taxon>
    </lineage>
</organism>
<feature type="compositionally biased region" description="Polar residues" evidence="1">
    <location>
        <begin position="273"/>
        <end position="286"/>
    </location>
</feature>
<evidence type="ECO:0000256" key="1">
    <source>
        <dbReference type="SAM" id="MobiDB-lite"/>
    </source>
</evidence>
<proteinExistence type="predicted"/>